<sequence length="251" mass="28412">MSKTPNFADLGDFDVITSRPANGTELRLDQVAPTKHETTYQTLKRLIANGELRTERDFLLQPLADRLEISRNTLTRALNRLVTDELVRHSPQKGYALLIPTVAQIERRYTTAYEQICSAVILGQGEKRQRQYGLDREEKLALAELLPEMAPPHAVAAEIEDLLRAAIARGADPAHRETFDAELTRLMLARRVEHLVVPDHREEVAQLMRSFYRGQYDRFLRALEVYTAKRVRAAASIASEIQRLALSAGEA</sequence>
<reference evidence="5" key="1">
    <citation type="submission" date="2021-02" db="EMBL/GenBank/DDBJ databases">
        <title>Genome sequence of Rhodospirillales sp. strain TMPK1 isolated from soil.</title>
        <authorList>
            <person name="Nakai R."/>
            <person name="Kusada H."/>
            <person name="Tamaki H."/>
        </authorList>
    </citation>
    <scope>NUCLEOTIDE SEQUENCE</scope>
    <source>
        <strain evidence="5">TMPK1</strain>
    </source>
</reference>
<organism evidence="5 6">
    <name type="scientific">Roseiterribacter gracilis</name>
    <dbReference type="NCBI Taxonomy" id="2812848"/>
    <lineage>
        <taxon>Bacteria</taxon>
        <taxon>Pseudomonadati</taxon>
        <taxon>Pseudomonadota</taxon>
        <taxon>Alphaproteobacteria</taxon>
        <taxon>Rhodospirillales</taxon>
        <taxon>Roseiterribacteraceae</taxon>
        <taxon>Roseiterribacter</taxon>
    </lineage>
</organism>
<dbReference type="GO" id="GO:0003700">
    <property type="term" value="F:DNA-binding transcription factor activity"/>
    <property type="evidence" value="ECO:0007669"/>
    <property type="project" value="InterPro"/>
</dbReference>
<keyword evidence="1" id="KW-0805">Transcription regulation</keyword>
<comment type="caution">
    <text evidence="5">The sequence shown here is derived from an EMBL/GenBank/DDBJ whole genome shotgun (WGS) entry which is preliminary data.</text>
</comment>
<keyword evidence="6" id="KW-1185">Reference proteome</keyword>
<protein>
    <recommendedName>
        <fullName evidence="4">HTH gntR-type domain-containing protein</fullName>
    </recommendedName>
</protein>
<dbReference type="InterPro" id="IPR036388">
    <property type="entry name" value="WH-like_DNA-bd_sf"/>
</dbReference>
<feature type="domain" description="HTH gntR-type" evidence="4">
    <location>
        <begin position="39"/>
        <end position="97"/>
    </location>
</feature>
<keyword evidence="2" id="KW-0238">DNA-binding</keyword>
<dbReference type="Pfam" id="PF00392">
    <property type="entry name" value="GntR"/>
    <property type="match status" value="1"/>
</dbReference>
<dbReference type="AlphaFoldDB" id="A0A8S8XFQ6"/>
<accession>A0A8S8XFQ6</accession>
<dbReference type="SUPFAM" id="SSF46785">
    <property type="entry name" value="Winged helix' DNA-binding domain"/>
    <property type="match status" value="1"/>
</dbReference>
<dbReference type="Gene3D" id="1.10.10.10">
    <property type="entry name" value="Winged helix-like DNA-binding domain superfamily/Winged helix DNA-binding domain"/>
    <property type="match status" value="1"/>
</dbReference>
<evidence type="ECO:0000313" key="6">
    <source>
        <dbReference type="Proteomes" id="UP000681075"/>
    </source>
</evidence>
<evidence type="ECO:0000256" key="1">
    <source>
        <dbReference type="ARBA" id="ARBA00023015"/>
    </source>
</evidence>
<proteinExistence type="predicted"/>
<evidence type="ECO:0000256" key="2">
    <source>
        <dbReference type="ARBA" id="ARBA00023125"/>
    </source>
</evidence>
<dbReference type="InterPro" id="IPR036390">
    <property type="entry name" value="WH_DNA-bd_sf"/>
</dbReference>
<keyword evidence="3" id="KW-0804">Transcription</keyword>
<name>A0A8S8XFQ6_9PROT</name>
<evidence type="ECO:0000259" key="4">
    <source>
        <dbReference type="SMART" id="SM00345"/>
    </source>
</evidence>
<dbReference type="RefSeq" id="WP_420243029.1">
    <property type="nucleotide sequence ID" value="NZ_BOPV01000001.1"/>
</dbReference>
<dbReference type="GO" id="GO:0003677">
    <property type="term" value="F:DNA binding"/>
    <property type="evidence" value="ECO:0007669"/>
    <property type="project" value="UniProtKB-KW"/>
</dbReference>
<dbReference type="SMART" id="SM00345">
    <property type="entry name" value="HTH_GNTR"/>
    <property type="match status" value="1"/>
</dbReference>
<dbReference type="EMBL" id="BOPV01000001">
    <property type="protein sequence ID" value="GIL39910.1"/>
    <property type="molecule type" value="Genomic_DNA"/>
</dbReference>
<dbReference type="Proteomes" id="UP000681075">
    <property type="component" value="Unassembled WGS sequence"/>
</dbReference>
<evidence type="ECO:0000313" key="5">
    <source>
        <dbReference type="EMBL" id="GIL39910.1"/>
    </source>
</evidence>
<dbReference type="InterPro" id="IPR000524">
    <property type="entry name" value="Tscrpt_reg_HTH_GntR"/>
</dbReference>
<evidence type="ECO:0000256" key="3">
    <source>
        <dbReference type="ARBA" id="ARBA00023163"/>
    </source>
</evidence>
<gene>
    <name evidence="5" type="ORF">TMPK1_21470</name>
</gene>